<comment type="caution">
    <text evidence="2">The sequence shown here is derived from an EMBL/GenBank/DDBJ whole genome shotgun (WGS) entry which is preliminary data.</text>
</comment>
<dbReference type="Gene3D" id="3.40.190.10">
    <property type="entry name" value="Periplasmic binding protein-like II"/>
    <property type="match status" value="2"/>
</dbReference>
<evidence type="ECO:0000313" key="2">
    <source>
        <dbReference type="EMBL" id="MDR7307263.1"/>
    </source>
</evidence>
<keyword evidence="1" id="KW-0732">Signal</keyword>
<sequence length="259" mass="28576">MNYFLRLVVYVFASCFAQVALACSFSIVYSDQASPPYYLGDGEAIPANPGITVELLTQAAAKMGCKIDWKRLPNRRALRELESGAVQAMMLLSYSPERAAYAVYPMLGDAPDPAYSLATLSHSVYVKTGSTFKWENRQFSPAQALVGVNAGYSAADEVRKLGLSVEEATSTTNNLQKLLMGRIAAYVGQDLQVDLVIEDKHLTGVQKLPVPFSSKDYYLPFSKQFFDKSSASAIQLWKHIAEVRKAQGKALAKKYLDLY</sequence>
<dbReference type="PROSITE" id="PS51257">
    <property type="entry name" value="PROKAR_LIPOPROTEIN"/>
    <property type="match status" value="1"/>
</dbReference>
<feature type="chain" id="PRO_5045803546" evidence="1">
    <location>
        <begin position="23"/>
        <end position="259"/>
    </location>
</feature>
<protein>
    <submittedName>
        <fullName evidence="2">Polar amino acid transport system substrate-binding protein</fullName>
    </submittedName>
</protein>
<feature type="signal peptide" evidence="1">
    <location>
        <begin position="1"/>
        <end position="22"/>
    </location>
</feature>
<accession>A0ABU1ZPE4</accession>
<proteinExistence type="predicted"/>
<dbReference type="EMBL" id="JAVDXO010000005">
    <property type="protein sequence ID" value="MDR7307263.1"/>
    <property type="molecule type" value="Genomic_DNA"/>
</dbReference>
<gene>
    <name evidence="2" type="ORF">J2X15_002550</name>
</gene>
<dbReference type="Proteomes" id="UP001268089">
    <property type="component" value="Unassembled WGS sequence"/>
</dbReference>
<dbReference type="RefSeq" id="WP_310343389.1">
    <property type="nucleotide sequence ID" value="NZ_JAVDXO010000005.1"/>
</dbReference>
<name>A0ABU1ZPE4_9BURK</name>
<evidence type="ECO:0000256" key="1">
    <source>
        <dbReference type="SAM" id="SignalP"/>
    </source>
</evidence>
<reference evidence="2 3" key="1">
    <citation type="submission" date="2023-07" db="EMBL/GenBank/DDBJ databases">
        <title>Sorghum-associated microbial communities from plants grown in Nebraska, USA.</title>
        <authorList>
            <person name="Schachtman D."/>
        </authorList>
    </citation>
    <scope>NUCLEOTIDE SEQUENCE [LARGE SCALE GENOMIC DNA]</scope>
    <source>
        <strain evidence="2 3">BE308</strain>
    </source>
</reference>
<keyword evidence="3" id="KW-1185">Reference proteome</keyword>
<organism evidence="2 3">
    <name type="scientific">Rhodoferax saidenbachensis</name>
    <dbReference type="NCBI Taxonomy" id="1484693"/>
    <lineage>
        <taxon>Bacteria</taxon>
        <taxon>Pseudomonadati</taxon>
        <taxon>Pseudomonadota</taxon>
        <taxon>Betaproteobacteria</taxon>
        <taxon>Burkholderiales</taxon>
        <taxon>Comamonadaceae</taxon>
        <taxon>Rhodoferax</taxon>
    </lineage>
</organism>
<evidence type="ECO:0000313" key="3">
    <source>
        <dbReference type="Proteomes" id="UP001268089"/>
    </source>
</evidence>
<dbReference type="SUPFAM" id="SSF53850">
    <property type="entry name" value="Periplasmic binding protein-like II"/>
    <property type="match status" value="1"/>
</dbReference>